<keyword evidence="2" id="KW-1185">Reference proteome</keyword>
<proteinExistence type="predicted"/>
<evidence type="ECO:0000313" key="2">
    <source>
        <dbReference type="Proteomes" id="UP000317648"/>
    </source>
</evidence>
<dbReference type="Proteomes" id="UP000317648">
    <property type="component" value="Chromosome"/>
</dbReference>
<accession>A0A518E3Z7</accession>
<sequence>MTQTDGKDFYRQMVASVRAKLAGLDQHSPLVESLTSEVLQRLDNRIEQTPVEHLTYGYWPPILGLVDTLSITQLQALDADLSLVLNNSEPIKRKELVSFLPPREHDKTGPWYGGLFDIWAKSTAIKTGLPIKLDHLLPNRRDHDITIEVDSRRYHLENTVITQDDESRAVWDRFLQDKRKDPRKVLVRPGAYCPPNAKGPSPYYDALRVYAKVYDKLAKNLNPAKSQCVDDEPNILLVSFSGLGVRSDCPSVGWVLDELFADQPKMVHALASDGITDISLDAWIDFTAKDLISKAKMTIDFFYDNFSEMMAAPRKLGGILLFDGTRLSGSRVNYNAYESSRVSHRQMVRIEEIFASEPCWWL</sequence>
<name>A0A518E3Z7_9BACT</name>
<dbReference type="AlphaFoldDB" id="A0A518E3Z7"/>
<organism evidence="1 2">
    <name type="scientific">Lignipirellula cremea</name>
    <dbReference type="NCBI Taxonomy" id="2528010"/>
    <lineage>
        <taxon>Bacteria</taxon>
        <taxon>Pseudomonadati</taxon>
        <taxon>Planctomycetota</taxon>
        <taxon>Planctomycetia</taxon>
        <taxon>Pirellulales</taxon>
        <taxon>Pirellulaceae</taxon>
        <taxon>Lignipirellula</taxon>
    </lineage>
</organism>
<gene>
    <name evidence="1" type="ORF">Pla8534_66760</name>
</gene>
<dbReference type="KEGG" id="lcre:Pla8534_66760"/>
<dbReference type="EMBL" id="CP036433">
    <property type="protein sequence ID" value="QDU98802.1"/>
    <property type="molecule type" value="Genomic_DNA"/>
</dbReference>
<dbReference type="OrthoDB" id="9833326at2"/>
<reference evidence="1 2" key="1">
    <citation type="submission" date="2019-02" db="EMBL/GenBank/DDBJ databases">
        <title>Deep-cultivation of Planctomycetes and their phenomic and genomic characterization uncovers novel biology.</title>
        <authorList>
            <person name="Wiegand S."/>
            <person name="Jogler M."/>
            <person name="Boedeker C."/>
            <person name="Pinto D."/>
            <person name="Vollmers J."/>
            <person name="Rivas-Marin E."/>
            <person name="Kohn T."/>
            <person name="Peeters S.H."/>
            <person name="Heuer A."/>
            <person name="Rast P."/>
            <person name="Oberbeckmann S."/>
            <person name="Bunk B."/>
            <person name="Jeske O."/>
            <person name="Meyerdierks A."/>
            <person name="Storesund J.E."/>
            <person name="Kallscheuer N."/>
            <person name="Luecker S."/>
            <person name="Lage O.M."/>
            <person name="Pohl T."/>
            <person name="Merkel B.J."/>
            <person name="Hornburger P."/>
            <person name="Mueller R.-W."/>
            <person name="Bruemmer F."/>
            <person name="Labrenz M."/>
            <person name="Spormann A.M."/>
            <person name="Op den Camp H."/>
            <person name="Overmann J."/>
            <person name="Amann R."/>
            <person name="Jetten M.S.M."/>
            <person name="Mascher T."/>
            <person name="Medema M.H."/>
            <person name="Devos D.P."/>
            <person name="Kaster A.-K."/>
            <person name="Ovreas L."/>
            <person name="Rohde M."/>
            <person name="Galperin M.Y."/>
            <person name="Jogler C."/>
        </authorList>
    </citation>
    <scope>NUCLEOTIDE SEQUENCE [LARGE SCALE GENOMIC DNA]</scope>
    <source>
        <strain evidence="1 2">Pla85_3_4</strain>
    </source>
</reference>
<dbReference type="RefSeq" id="WP_145058336.1">
    <property type="nucleotide sequence ID" value="NZ_CP036433.1"/>
</dbReference>
<evidence type="ECO:0000313" key="1">
    <source>
        <dbReference type="EMBL" id="QDU98802.1"/>
    </source>
</evidence>
<protein>
    <submittedName>
        <fullName evidence="1">Uncharacterized protein</fullName>
    </submittedName>
</protein>